<dbReference type="AlphaFoldDB" id="A0A4Z2I9C7"/>
<name>A0A4Z2I9C7_9TELE</name>
<feature type="signal peptide" evidence="1">
    <location>
        <begin position="1"/>
        <end position="16"/>
    </location>
</feature>
<dbReference type="Proteomes" id="UP000314294">
    <property type="component" value="Unassembled WGS sequence"/>
</dbReference>
<feature type="chain" id="PRO_5021269316" evidence="1">
    <location>
        <begin position="17"/>
        <end position="96"/>
    </location>
</feature>
<evidence type="ECO:0000313" key="2">
    <source>
        <dbReference type="EMBL" id="TNN74689.1"/>
    </source>
</evidence>
<accession>A0A4Z2I9C7</accession>
<organism evidence="2 3">
    <name type="scientific">Liparis tanakae</name>
    <name type="common">Tanaka's snailfish</name>
    <dbReference type="NCBI Taxonomy" id="230148"/>
    <lineage>
        <taxon>Eukaryota</taxon>
        <taxon>Metazoa</taxon>
        <taxon>Chordata</taxon>
        <taxon>Craniata</taxon>
        <taxon>Vertebrata</taxon>
        <taxon>Euteleostomi</taxon>
        <taxon>Actinopterygii</taxon>
        <taxon>Neopterygii</taxon>
        <taxon>Teleostei</taxon>
        <taxon>Neoteleostei</taxon>
        <taxon>Acanthomorphata</taxon>
        <taxon>Eupercaria</taxon>
        <taxon>Perciformes</taxon>
        <taxon>Cottioidei</taxon>
        <taxon>Cottales</taxon>
        <taxon>Liparidae</taxon>
        <taxon>Liparis</taxon>
    </lineage>
</organism>
<proteinExistence type="predicted"/>
<evidence type="ECO:0000256" key="1">
    <source>
        <dbReference type="SAM" id="SignalP"/>
    </source>
</evidence>
<comment type="caution">
    <text evidence="2">The sequence shown here is derived from an EMBL/GenBank/DDBJ whole genome shotgun (WGS) entry which is preliminary data.</text>
</comment>
<keyword evidence="3" id="KW-1185">Reference proteome</keyword>
<gene>
    <name evidence="2" type="ORF">EYF80_015007</name>
</gene>
<reference evidence="2 3" key="1">
    <citation type="submission" date="2019-03" db="EMBL/GenBank/DDBJ databases">
        <title>First draft genome of Liparis tanakae, snailfish: a comprehensive survey of snailfish specific genes.</title>
        <authorList>
            <person name="Kim W."/>
            <person name="Song I."/>
            <person name="Jeong J.-H."/>
            <person name="Kim D."/>
            <person name="Kim S."/>
            <person name="Ryu S."/>
            <person name="Song J.Y."/>
            <person name="Lee S.K."/>
        </authorList>
    </citation>
    <scope>NUCLEOTIDE SEQUENCE [LARGE SCALE GENOMIC DNA]</scope>
    <source>
        <tissue evidence="2">Muscle</tissue>
    </source>
</reference>
<evidence type="ECO:0000313" key="3">
    <source>
        <dbReference type="Proteomes" id="UP000314294"/>
    </source>
</evidence>
<dbReference type="EMBL" id="SRLO01000111">
    <property type="protein sequence ID" value="TNN74689.1"/>
    <property type="molecule type" value="Genomic_DNA"/>
</dbReference>
<protein>
    <submittedName>
        <fullName evidence="2">Uncharacterized protein</fullName>
    </submittedName>
</protein>
<sequence length="96" mass="10368">MLLLLLLHSGPIGGEIKPVATGAHKLSECKWALTQEKSWVETRGLDSCFGRGMSTTGPEPRTPERAILCHESVFSVDLQVSELPLESPPPSSSHCT</sequence>
<keyword evidence="1" id="KW-0732">Signal</keyword>